<name>A0A6V8SIL9_9CLOT</name>
<proteinExistence type="predicted"/>
<accession>A0A6V8SIL9</accession>
<evidence type="ECO:0000313" key="1">
    <source>
        <dbReference type="EMBL" id="GFP74723.1"/>
    </source>
</evidence>
<organism evidence="1 2">
    <name type="scientific">Clostridium fungisolvens</name>
    <dbReference type="NCBI Taxonomy" id="1604897"/>
    <lineage>
        <taxon>Bacteria</taxon>
        <taxon>Bacillati</taxon>
        <taxon>Bacillota</taxon>
        <taxon>Clostridia</taxon>
        <taxon>Eubacteriales</taxon>
        <taxon>Clostridiaceae</taxon>
        <taxon>Clostridium</taxon>
    </lineage>
</organism>
<evidence type="ECO:0008006" key="3">
    <source>
        <dbReference type="Google" id="ProtNLM"/>
    </source>
</evidence>
<comment type="caution">
    <text evidence="1">The sequence shown here is derived from an EMBL/GenBank/DDBJ whole genome shotgun (WGS) entry which is preliminary data.</text>
</comment>
<dbReference type="Proteomes" id="UP000580568">
    <property type="component" value="Unassembled WGS sequence"/>
</dbReference>
<dbReference type="RefSeq" id="WP_183276272.1">
    <property type="nucleotide sequence ID" value="NZ_BLZR01000001.1"/>
</dbReference>
<sequence length="61" mass="6800">MSEKLCPVCGSNKIGLGKHMAQGRMYPIDRFFSSGSDVIAEICTECGHILSMKVKHPEKFR</sequence>
<dbReference type="EMBL" id="BLZR01000001">
    <property type="protein sequence ID" value="GFP74723.1"/>
    <property type="molecule type" value="Genomic_DNA"/>
</dbReference>
<dbReference type="AlphaFoldDB" id="A0A6V8SIL9"/>
<protein>
    <recommendedName>
        <fullName evidence="3">Transcription initiation factor TFIIIB</fullName>
    </recommendedName>
</protein>
<keyword evidence="2" id="KW-1185">Reference proteome</keyword>
<gene>
    <name evidence="1" type="ORF">bsdtw1_00778</name>
</gene>
<reference evidence="1 2" key="1">
    <citation type="submission" date="2020-07" db="EMBL/GenBank/DDBJ databases">
        <title>A new beta-1,3-glucan-decomposing anaerobic bacterium isolated from anoxic soil subjected to biological soil disinfestation.</title>
        <authorList>
            <person name="Ueki A."/>
            <person name="Tonouchi A."/>
        </authorList>
    </citation>
    <scope>NUCLEOTIDE SEQUENCE [LARGE SCALE GENOMIC DNA]</scope>
    <source>
        <strain evidence="1 2">TW1</strain>
    </source>
</reference>
<evidence type="ECO:0000313" key="2">
    <source>
        <dbReference type="Proteomes" id="UP000580568"/>
    </source>
</evidence>